<keyword evidence="4" id="KW-1185">Reference proteome</keyword>
<sequence>MPYVVAVVPTIVVAAFFYVIIKRMMEADRRERLAQSQFEAEQDRRQATRKDGPDDPARPVDSAQESHSEELP</sequence>
<dbReference type="KEGG" id="pei:H9L10_13275"/>
<feature type="region of interest" description="Disordered" evidence="1">
    <location>
        <begin position="31"/>
        <end position="72"/>
    </location>
</feature>
<evidence type="ECO:0000313" key="3">
    <source>
        <dbReference type="EMBL" id="QNN49182.1"/>
    </source>
</evidence>
<evidence type="ECO:0000256" key="1">
    <source>
        <dbReference type="SAM" id="MobiDB-lite"/>
    </source>
</evidence>
<gene>
    <name evidence="3" type="ORF">H9L10_13275</name>
</gene>
<feature type="transmembrane region" description="Helical" evidence="2">
    <location>
        <begin position="6"/>
        <end position="25"/>
    </location>
</feature>
<name>A0A7G9R0Q7_9MICO</name>
<dbReference type="RefSeq" id="WP_166100946.1">
    <property type="nucleotide sequence ID" value="NZ_BMMY01000006.1"/>
</dbReference>
<organism evidence="3 4">
    <name type="scientific">Phycicoccus endophyticus</name>
    <dbReference type="NCBI Taxonomy" id="1690220"/>
    <lineage>
        <taxon>Bacteria</taxon>
        <taxon>Bacillati</taxon>
        <taxon>Actinomycetota</taxon>
        <taxon>Actinomycetes</taxon>
        <taxon>Micrococcales</taxon>
        <taxon>Intrasporangiaceae</taxon>
        <taxon>Phycicoccus</taxon>
    </lineage>
</organism>
<reference evidence="3 4" key="1">
    <citation type="submission" date="2020-08" db="EMBL/GenBank/DDBJ databases">
        <title>Genome sequence of Phycicoccus endophyticus JCM 31784T.</title>
        <authorList>
            <person name="Hyun D.-W."/>
            <person name="Bae J.-W."/>
        </authorList>
    </citation>
    <scope>NUCLEOTIDE SEQUENCE [LARGE SCALE GENOMIC DNA]</scope>
    <source>
        <strain evidence="3 4">JCM 31784</strain>
    </source>
</reference>
<proteinExistence type="predicted"/>
<dbReference type="Proteomes" id="UP000515976">
    <property type="component" value="Chromosome"/>
</dbReference>
<keyword evidence="2" id="KW-0472">Membrane</keyword>
<dbReference type="EMBL" id="CP060712">
    <property type="protein sequence ID" value="QNN49182.1"/>
    <property type="molecule type" value="Genomic_DNA"/>
</dbReference>
<feature type="compositionally biased region" description="Basic and acidic residues" evidence="1">
    <location>
        <begin position="41"/>
        <end position="72"/>
    </location>
</feature>
<keyword evidence="2" id="KW-1133">Transmembrane helix</keyword>
<protein>
    <submittedName>
        <fullName evidence="3">Uncharacterized protein</fullName>
    </submittedName>
</protein>
<evidence type="ECO:0000256" key="2">
    <source>
        <dbReference type="SAM" id="Phobius"/>
    </source>
</evidence>
<evidence type="ECO:0000313" key="4">
    <source>
        <dbReference type="Proteomes" id="UP000515976"/>
    </source>
</evidence>
<keyword evidence="2" id="KW-0812">Transmembrane</keyword>
<accession>A0A7G9R0Q7</accession>
<dbReference type="AlphaFoldDB" id="A0A7G9R0Q7"/>